<keyword evidence="9" id="KW-1185">Reference proteome</keyword>
<feature type="transmembrane region" description="Helical" evidence="6">
    <location>
        <begin position="179"/>
        <end position="198"/>
    </location>
</feature>
<dbReference type="GO" id="GO:0005741">
    <property type="term" value="C:mitochondrial outer membrane"/>
    <property type="evidence" value="ECO:0007669"/>
    <property type="project" value="TreeGrafter"/>
</dbReference>
<comment type="caution">
    <text evidence="8">The sequence shown here is derived from an EMBL/GenBank/DDBJ whole genome shotgun (WGS) entry which is preliminary data.</text>
</comment>
<evidence type="ECO:0000256" key="5">
    <source>
        <dbReference type="PROSITE-ProRule" id="PRU00025"/>
    </source>
</evidence>
<reference evidence="8 9" key="1">
    <citation type="journal article" date="2017" name="Nat. Ecol. Evol.">
        <title>Scallop genome provides insights into evolution of bilaterian karyotype and development.</title>
        <authorList>
            <person name="Wang S."/>
            <person name="Zhang J."/>
            <person name="Jiao W."/>
            <person name="Li J."/>
            <person name="Xun X."/>
            <person name="Sun Y."/>
            <person name="Guo X."/>
            <person name="Huan P."/>
            <person name="Dong B."/>
            <person name="Zhang L."/>
            <person name="Hu X."/>
            <person name="Sun X."/>
            <person name="Wang J."/>
            <person name="Zhao C."/>
            <person name="Wang Y."/>
            <person name="Wang D."/>
            <person name="Huang X."/>
            <person name="Wang R."/>
            <person name="Lv J."/>
            <person name="Li Y."/>
            <person name="Zhang Z."/>
            <person name="Liu B."/>
            <person name="Lu W."/>
            <person name="Hui Y."/>
            <person name="Liang J."/>
            <person name="Zhou Z."/>
            <person name="Hou R."/>
            <person name="Li X."/>
            <person name="Liu Y."/>
            <person name="Li H."/>
            <person name="Ning X."/>
            <person name="Lin Y."/>
            <person name="Zhao L."/>
            <person name="Xing Q."/>
            <person name="Dou J."/>
            <person name="Li Y."/>
            <person name="Mao J."/>
            <person name="Guo H."/>
            <person name="Dou H."/>
            <person name="Li T."/>
            <person name="Mu C."/>
            <person name="Jiang W."/>
            <person name="Fu Q."/>
            <person name="Fu X."/>
            <person name="Miao Y."/>
            <person name="Liu J."/>
            <person name="Yu Q."/>
            <person name="Li R."/>
            <person name="Liao H."/>
            <person name="Li X."/>
            <person name="Kong Y."/>
            <person name="Jiang Z."/>
            <person name="Chourrout D."/>
            <person name="Li R."/>
            <person name="Bao Z."/>
        </authorList>
    </citation>
    <scope>NUCLEOTIDE SEQUENCE [LARGE SCALE GENOMIC DNA]</scope>
    <source>
        <strain evidence="8 9">PY_sf001</strain>
    </source>
</reference>
<sequence>MMEVVKINWKTKREMNPTASRYLVVDYINYRLTKQGITWANCPPLLSQPTEIHTTLRKMGDEFEERYAVQFSDLGSQLNMSQYNAYPTFNTAVGELFHDGVNWGRIVALFAFSGTLAKKFCQQQMMDLVSSLIDWTSQYLDNQLENWIESHGGWDGFVEFYEKGNTRRRESPWDNISGVIKYGMLGAIGAVALGAILTQRT</sequence>
<dbReference type="GO" id="GO:0008630">
    <property type="term" value="P:intrinsic apoptotic signaling pathway in response to DNA damage"/>
    <property type="evidence" value="ECO:0007669"/>
    <property type="project" value="TreeGrafter"/>
</dbReference>
<dbReference type="GO" id="GO:0097192">
    <property type="term" value="P:extrinsic apoptotic signaling pathway in absence of ligand"/>
    <property type="evidence" value="ECO:0007669"/>
    <property type="project" value="TreeGrafter"/>
</dbReference>
<evidence type="ECO:0000313" key="9">
    <source>
        <dbReference type="Proteomes" id="UP000242188"/>
    </source>
</evidence>
<dbReference type="InterPro" id="IPR002475">
    <property type="entry name" value="Bcl2-like"/>
</dbReference>
<protein>
    <submittedName>
        <fullName evidence="8">Apoptosis regulator R1</fullName>
    </submittedName>
</protein>
<dbReference type="PROSITE" id="PS50063">
    <property type="entry name" value="BH4_2"/>
    <property type="match status" value="1"/>
</dbReference>
<keyword evidence="6" id="KW-0812">Transmembrane</keyword>
<dbReference type="SMART" id="SM00337">
    <property type="entry name" value="BCL"/>
    <property type="match status" value="1"/>
</dbReference>
<accession>A0A210QQK5</accession>
<dbReference type="InterPro" id="IPR046371">
    <property type="entry name" value="Bcl-2_BH1-3"/>
</dbReference>
<proteinExistence type="inferred from homology"/>
<evidence type="ECO:0000256" key="6">
    <source>
        <dbReference type="SAM" id="Phobius"/>
    </source>
</evidence>
<dbReference type="Pfam" id="PF00452">
    <property type="entry name" value="Bcl-2"/>
    <property type="match status" value="1"/>
</dbReference>
<evidence type="ECO:0000256" key="1">
    <source>
        <dbReference type="ARBA" id="ARBA00004370"/>
    </source>
</evidence>
<feature type="short sequence motif" description="BH4" evidence="5">
    <location>
        <begin position="20"/>
        <end position="39"/>
    </location>
</feature>
<dbReference type="InterPro" id="IPR020717">
    <property type="entry name" value="Bcl2_BH1_motif_CS"/>
</dbReference>
<keyword evidence="6" id="KW-1133">Transmembrane helix</keyword>
<dbReference type="AlphaFoldDB" id="A0A210QQK5"/>
<organism evidence="8 9">
    <name type="scientific">Mizuhopecten yessoensis</name>
    <name type="common">Japanese scallop</name>
    <name type="synonym">Patinopecten yessoensis</name>
    <dbReference type="NCBI Taxonomy" id="6573"/>
    <lineage>
        <taxon>Eukaryota</taxon>
        <taxon>Metazoa</taxon>
        <taxon>Spiralia</taxon>
        <taxon>Lophotrochozoa</taxon>
        <taxon>Mollusca</taxon>
        <taxon>Bivalvia</taxon>
        <taxon>Autobranchia</taxon>
        <taxon>Pteriomorphia</taxon>
        <taxon>Pectinida</taxon>
        <taxon>Pectinoidea</taxon>
        <taxon>Pectinidae</taxon>
        <taxon>Mizuhopecten</taxon>
    </lineage>
</organism>
<dbReference type="CDD" id="cd06845">
    <property type="entry name" value="Bcl-2_like"/>
    <property type="match status" value="1"/>
</dbReference>
<evidence type="ECO:0000256" key="3">
    <source>
        <dbReference type="ARBA" id="ARBA00022703"/>
    </source>
</evidence>
<dbReference type="PRINTS" id="PR01862">
    <property type="entry name" value="BCL2FAMILY"/>
</dbReference>
<feature type="domain" description="Apoptosis regulator Bcl-2 family BH4" evidence="7">
    <location>
        <begin position="20"/>
        <end position="39"/>
    </location>
</feature>
<dbReference type="PROSITE" id="PS01080">
    <property type="entry name" value="BH1"/>
    <property type="match status" value="1"/>
</dbReference>
<comment type="similarity">
    <text evidence="2">Belongs to the Bcl-2 family.</text>
</comment>
<keyword evidence="3 5" id="KW-0053">Apoptosis</keyword>
<dbReference type="InterPro" id="IPR026298">
    <property type="entry name" value="Bcl-2_fam"/>
</dbReference>
<dbReference type="EMBL" id="NEDP02002403">
    <property type="protein sequence ID" value="OWF51020.1"/>
    <property type="molecule type" value="Genomic_DNA"/>
</dbReference>
<dbReference type="GO" id="GO:0001836">
    <property type="term" value="P:release of cytochrome c from mitochondria"/>
    <property type="evidence" value="ECO:0007669"/>
    <property type="project" value="TreeGrafter"/>
</dbReference>
<name>A0A210QQK5_MIZYE</name>
<dbReference type="STRING" id="6573.A0A210QQK5"/>
<evidence type="ECO:0000256" key="4">
    <source>
        <dbReference type="ARBA" id="ARBA00023136"/>
    </source>
</evidence>
<dbReference type="PROSITE" id="PS50062">
    <property type="entry name" value="BCL2_FAMILY"/>
    <property type="match status" value="1"/>
</dbReference>
<keyword evidence="4 6" id="KW-0472">Membrane</keyword>
<dbReference type="Gene3D" id="1.10.437.10">
    <property type="entry name" value="Blc2-like"/>
    <property type="match status" value="1"/>
</dbReference>
<gene>
    <name evidence="8" type="ORF">KP79_PYT19598</name>
</gene>
<dbReference type="InterPro" id="IPR036834">
    <property type="entry name" value="Bcl-2-like_sf"/>
</dbReference>
<dbReference type="OrthoDB" id="6021377at2759"/>
<dbReference type="Proteomes" id="UP000242188">
    <property type="component" value="Unassembled WGS sequence"/>
</dbReference>
<evidence type="ECO:0000259" key="7">
    <source>
        <dbReference type="PROSITE" id="PS50063"/>
    </source>
</evidence>
<dbReference type="GO" id="GO:0042981">
    <property type="term" value="P:regulation of apoptotic process"/>
    <property type="evidence" value="ECO:0007669"/>
    <property type="project" value="InterPro"/>
</dbReference>
<dbReference type="PANTHER" id="PTHR11256">
    <property type="entry name" value="BCL-2 RELATED"/>
    <property type="match status" value="1"/>
</dbReference>
<evidence type="ECO:0000313" key="8">
    <source>
        <dbReference type="EMBL" id="OWF51020.1"/>
    </source>
</evidence>
<dbReference type="PROSITE" id="PS01258">
    <property type="entry name" value="BH2"/>
    <property type="match status" value="1"/>
</dbReference>
<evidence type="ECO:0000256" key="2">
    <source>
        <dbReference type="ARBA" id="ARBA00009458"/>
    </source>
</evidence>
<dbReference type="InterPro" id="IPR003093">
    <property type="entry name" value="Bcl2_BH4"/>
</dbReference>
<comment type="subcellular location">
    <subcellularLocation>
        <location evidence="1">Membrane</location>
    </subcellularLocation>
</comment>
<dbReference type="PANTHER" id="PTHR11256:SF50">
    <property type="entry name" value="APOPTOSIS REGULATOR CED-9"/>
    <property type="match status" value="1"/>
</dbReference>
<dbReference type="InterPro" id="IPR020726">
    <property type="entry name" value="Bcl2_BH2_motif_CS"/>
</dbReference>
<dbReference type="GO" id="GO:0051400">
    <property type="term" value="F:BH domain binding"/>
    <property type="evidence" value="ECO:0007669"/>
    <property type="project" value="TreeGrafter"/>
</dbReference>
<dbReference type="SUPFAM" id="SSF56854">
    <property type="entry name" value="Bcl-2 inhibitors of programmed cell death"/>
    <property type="match status" value="1"/>
</dbReference>